<accession>A0ABW0LML3</accession>
<keyword evidence="4 6" id="KW-0807">Transducer</keyword>
<sequence length="559" mass="61506">MKIRTKLGLVVGIFVIALLISGGLAIYLFKETEKAFSEMEKYRTVQLTMKTIQYRFTGISNDERGFLLTGDKEFATGLQEKITDIEQHLTELKNVQLDNSSKNSIHNISESLQTYFNKNKQMLKADKTEQALHIHMEEQRDIRKELVDPTIHTFIDEVSKTIEEKEISLQETEKFSTAILYLVIAISIILGVTFSLLIIRSINRPIAMMNTRLKEIAEGESDLTQSITIKTKDELGEIAASFNAMLAKLRSLIQHIVVHGEHVAAASEQLAASSEETTKATEQIVANVQEVAAGSDQQVMSIQNTHQTIKELSTLVNKIAASSEIVSQSSVHAANKAVDGTISIHHITNYMDDINNTVQNLSGKIQSLGEKSNQIQDIITVITGIAEQTNLLALNAAIEAARAGEHGQGFAVVAEQVRKLAEQSSVSAKQITSLISNITTETEGTVQSMHDTTSKVANGIHFIQETGESFEQIEHGIQGVTSQIQEVAGAVQQLTEHANEMINNMNTLADISEVTATSTQSMSASTEEQLATMEEITSSSYALTQQAEELQDLMRKFKV</sequence>
<proteinExistence type="inferred from homology"/>
<dbReference type="InterPro" id="IPR004090">
    <property type="entry name" value="Chemotax_Me-accpt_rcpt"/>
</dbReference>
<keyword evidence="11" id="KW-1185">Reference proteome</keyword>
<evidence type="ECO:0000259" key="9">
    <source>
        <dbReference type="PROSITE" id="PS50885"/>
    </source>
</evidence>
<dbReference type="SMART" id="SM00304">
    <property type="entry name" value="HAMP"/>
    <property type="match status" value="1"/>
</dbReference>
<evidence type="ECO:0000256" key="1">
    <source>
        <dbReference type="ARBA" id="ARBA00004236"/>
    </source>
</evidence>
<evidence type="ECO:0000313" key="10">
    <source>
        <dbReference type="EMBL" id="MFC5467004.1"/>
    </source>
</evidence>
<dbReference type="Pfam" id="PF00015">
    <property type="entry name" value="MCPsignal"/>
    <property type="match status" value="1"/>
</dbReference>
<feature type="domain" description="Methyl-accepting transducer" evidence="8">
    <location>
        <begin position="273"/>
        <end position="509"/>
    </location>
</feature>
<evidence type="ECO:0000256" key="5">
    <source>
        <dbReference type="ARBA" id="ARBA00029447"/>
    </source>
</evidence>
<dbReference type="SMART" id="SM00283">
    <property type="entry name" value="MA"/>
    <property type="match status" value="1"/>
</dbReference>
<evidence type="ECO:0000256" key="6">
    <source>
        <dbReference type="PROSITE-ProRule" id="PRU00284"/>
    </source>
</evidence>
<dbReference type="PANTHER" id="PTHR32089">
    <property type="entry name" value="METHYL-ACCEPTING CHEMOTAXIS PROTEIN MCPB"/>
    <property type="match status" value="1"/>
</dbReference>
<comment type="caution">
    <text evidence="10">The sequence shown here is derived from an EMBL/GenBank/DDBJ whole genome shotgun (WGS) entry which is preliminary data.</text>
</comment>
<dbReference type="Gene3D" id="1.10.287.950">
    <property type="entry name" value="Methyl-accepting chemotaxis protein"/>
    <property type="match status" value="1"/>
</dbReference>
<dbReference type="InterPro" id="IPR024478">
    <property type="entry name" value="HlyB_4HB_MCP"/>
</dbReference>
<dbReference type="Pfam" id="PF12729">
    <property type="entry name" value="4HB_MCP_1"/>
    <property type="match status" value="1"/>
</dbReference>
<dbReference type="CDD" id="cd06225">
    <property type="entry name" value="HAMP"/>
    <property type="match status" value="1"/>
</dbReference>
<name>A0ABW0LML3_9BACI</name>
<keyword evidence="3 7" id="KW-0472">Membrane</keyword>
<dbReference type="Gene3D" id="6.10.340.10">
    <property type="match status" value="1"/>
</dbReference>
<feature type="transmembrane region" description="Helical" evidence="7">
    <location>
        <begin position="178"/>
        <end position="199"/>
    </location>
</feature>
<dbReference type="CDD" id="cd11386">
    <property type="entry name" value="MCP_signal"/>
    <property type="match status" value="1"/>
</dbReference>
<dbReference type="InterPro" id="IPR003660">
    <property type="entry name" value="HAMP_dom"/>
</dbReference>
<evidence type="ECO:0000256" key="2">
    <source>
        <dbReference type="ARBA" id="ARBA00022475"/>
    </source>
</evidence>
<evidence type="ECO:0000256" key="3">
    <source>
        <dbReference type="ARBA" id="ARBA00023136"/>
    </source>
</evidence>
<evidence type="ECO:0000256" key="7">
    <source>
        <dbReference type="SAM" id="Phobius"/>
    </source>
</evidence>
<comment type="similarity">
    <text evidence="5">Belongs to the methyl-accepting chemotaxis (MCP) protein family.</text>
</comment>
<comment type="subcellular location">
    <subcellularLocation>
        <location evidence="1">Cell membrane</location>
    </subcellularLocation>
</comment>
<reference evidence="11" key="1">
    <citation type="journal article" date="2019" name="Int. J. Syst. Evol. Microbiol.">
        <title>The Global Catalogue of Microorganisms (GCM) 10K type strain sequencing project: providing services to taxonomists for standard genome sequencing and annotation.</title>
        <authorList>
            <consortium name="The Broad Institute Genomics Platform"/>
            <consortium name="The Broad Institute Genome Sequencing Center for Infectious Disease"/>
            <person name="Wu L."/>
            <person name="Ma J."/>
        </authorList>
    </citation>
    <scope>NUCLEOTIDE SEQUENCE [LARGE SCALE GENOMIC DNA]</scope>
    <source>
        <strain evidence="11">CGMCC 1.12237</strain>
    </source>
</reference>
<feature type="domain" description="HAMP" evidence="9">
    <location>
        <begin position="200"/>
        <end position="254"/>
    </location>
</feature>
<keyword evidence="7" id="KW-1133">Transmembrane helix</keyword>
<dbReference type="PRINTS" id="PR00260">
    <property type="entry name" value="CHEMTRNSDUCR"/>
</dbReference>
<dbReference type="Proteomes" id="UP001596147">
    <property type="component" value="Unassembled WGS sequence"/>
</dbReference>
<dbReference type="PROSITE" id="PS50885">
    <property type="entry name" value="HAMP"/>
    <property type="match status" value="1"/>
</dbReference>
<dbReference type="PROSITE" id="PS50111">
    <property type="entry name" value="CHEMOTAXIS_TRANSDUC_2"/>
    <property type="match status" value="1"/>
</dbReference>
<evidence type="ECO:0000259" key="8">
    <source>
        <dbReference type="PROSITE" id="PS50111"/>
    </source>
</evidence>
<gene>
    <name evidence="10" type="ORF">ACFPM4_19955</name>
</gene>
<dbReference type="SUPFAM" id="SSF58104">
    <property type="entry name" value="Methyl-accepting chemotaxis protein (MCP) signaling domain"/>
    <property type="match status" value="1"/>
</dbReference>
<dbReference type="Pfam" id="PF00672">
    <property type="entry name" value="HAMP"/>
    <property type="match status" value="1"/>
</dbReference>
<dbReference type="InterPro" id="IPR004089">
    <property type="entry name" value="MCPsignal_dom"/>
</dbReference>
<dbReference type="RefSeq" id="WP_382355793.1">
    <property type="nucleotide sequence ID" value="NZ_JBHSMC010000045.1"/>
</dbReference>
<organism evidence="10 11">
    <name type="scientific">Lederbergia graminis</name>
    <dbReference type="NCBI Taxonomy" id="735518"/>
    <lineage>
        <taxon>Bacteria</taxon>
        <taxon>Bacillati</taxon>
        <taxon>Bacillota</taxon>
        <taxon>Bacilli</taxon>
        <taxon>Bacillales</taxon>
        <taxon>Bacillaceae</taxon>
        <taxon>Lederbergia</taxon>
    </lineage>
</organism>
<keyword evidence="7" id="KW-0812">Transmembrane</keyword>
<evidence type="ECO:0000313" key="11">
    <source>
        <dbReference type="Proteomes" id="UP001596147"/>
    </source>
</evidence>
<dbReference type="EMBL" id="JBHSMC010000045">
    <property type="protein sequence ID" value="MFC5467004.1"/>
    <property type="molecule type" value="Genomic_DNA"/>
</dbReference>
<keyword evidence="2" id="KW-1003">Cell membrane</keyword>
<protein>
    <submittedName>
        <fullName evidence="10">Methyl-accepting chemotaxis protein</fullName>
    </submittedName>
</protein>
<evidence type="ECO:0000256" key="4">
    <source>
        <dbReference type="ARBA" id="ARBA00023224"/>
    </source>
</evidence>
<dbReference type="PANTHER" id="PTHR32089:SF114">
    <property type="entry name" value="METHYL-ACCEPTING CHEMOTAXIS PROTEIN MCPB"/>
    <property type="match status" value="1"/>
</dbReference>
<feature type="transmembrane region" description="Helical" evidence="7">
    <location>
        <begin position="7"/>
        <end position="29"/>
    </location>
</feature>